<dbReference type="AlphaFoldDB" id="A0A0D2BBC8"/>
<evidence type="ECO:0000256" key="1">
    <source>
        <dbReference type="SAM" id="MobiDB-lite"/>
    </source>
</evidence>
<feature type="compositionally biased region" description="Polar residues" evidence="1">
    <location>
        <begin position="1"/>
        <end position="13"/>
    </location>
</feature>
<organism evidence="2 3">
    <name type="scientific">Verruconis gallopava</name>
    <dbReference type="NCBI Taxonomy" id="253628"/>
    <lineage>
        <taxon>Eukaryota</taxon>
        <taxon>Fungi</taxon>
        <taxon>Dikarya</taxon>
        <taxon>Ascomycota</taxon>
        <taxon>Pezizomycotina</taxon>
        <taxon>Dothideomycetes</taxon>
        <taxon>Pleosporomycetidae</taxon>
        <taxon>Venturiales</taxon>
        <taxon>Sympoventuriaceae</taxon>
        <taxon>Verruconis</taxon>
    </lineage>
</organism>
<dbReference type="RefSeq" id="XP_016218468.1">
    <property type="nucleotide sequence ID" value="XM_016353315.1"/>
</dbReference>
<feature type="compositionally biased region" description="Basic and acidic residues" evidence="1">
    <location>
        <begin position="71"/>
        <end position="80"/>
    </location>
</feature>
<proteinExistence type="predicted"/>
<accession>A0A0D2BBC8</accession>
<feature type="compositionally biased region" description="Acidic residues" evidence="1">
    <location>
        <begin position="97"/>
        <end position="118"/>
    </location>
</feature>
<feature type="compositionally biased region" description="Basic and acidic residues" evidence="1">
    <location>
        <begin position="31"/>
        <end position="45"/>
    </location>
</feature>
<dbReference type="EMBL" id="KN847530">
    <property type="protein sequence ID" value="KIW08599.1"/>
    <property type="molecule type" value="Genomic_DNA"/>
</dbReference>
<name>A0A0D2BBC8_9PEZI</name>
<dbReference type="GeneID" id="27308532"/>
<feature type="region of interest" description="Disordered" evidence="1">
    <location>
        <begin position="1"/>
        <end position="118"/>
    </location>
</feature>
<dbReference type="VEuPathDB" id="FungiDB:PV09_00559"/>
<dbReference type="Proteomes" id="UP000053259">
    <property type="component" value="Unassembled WGS sequence"/>
</dbReference>
<dbReference type="InParanoid" id="A0A0D2BBC8"/>
<reference evidence="2 3" key="1">
    <citation type="submission" date="2015-01" db="EMBL/GenBank/DDBJ databases">
        <title>The Genome Sequence of Ochroconis gallopava CBS43764.</title>
        <authorList>
            <consortium name="The Broad Institute Genomics Platform"/>
            <person name="Cuomo C."/>
            <person name="de Hoog S."/>
            <person name="Gorbushina A."/>
            <person name="Stielow B."/>
            <person name="Teixiera M."/>
            <person name="Abouelleil A."/>
            <person name="Chapman S.B."/>
            <person name="Priest M."/>
            <person name="Young S.K."/>
            <person name="Wortman J."/>
            <person name="Nusbaum C."/>
            <person name="Birren B."/>
        </authorList>
    </citation>
    <scope>NUCLEOTIDE SEQUENCE [LARGE SCALE GENOMIC DNA]</scope>
    <source>
        <strain evidence="2 3">CBS 43764</strain>
    </source>
</reference>
<evidence type="ECO:0000313" key="2">
    <source>
        <dbReference type="EMBL" id="KIW08599.1"/>
    </source>
</evidence>
<gene>
    <name evidence="2" type="ORF">PV09_00559</name>
</gene>
<dbReference type="HOGENOM" id="CLU_2074966_0_0_1"/>
<evidence type="ECO:0000313" key="3">
    <source>
        <dbReference type="Proteomes" id="UP000053259"/>
    </source>
</evidence>
<keyword evidence="3" id="KW-1185">Reference proteome</keyword>
<sequence>MCMCSTTGRSGSDGSVHGCWHGATPQRCTRRSRETDVARAARTGEGRLPTTCRGAEDAGLQARLDDDNDQDGDKSHDDSQRGSQAGGGCRERAGKQEEEEEEEEQAGEEHEEDEGQGR</sequence>
<protein>
    <submittedName>
        <fullName evidence="2">Uncharacterized protein</fullName>
    </submittedName>
</protein>